<dbReference type="EMBL" id="CM035427">
    <property type="protein sequence ID" value="KAH7307539.1"/>
    <property type="molecule type" value="Genomic_DNA"/>
</dbReference>
<evidence type="ECO:0000313" key="1">
    <source>
        <dbReference type="EMBL" id="KAH7307539.1"/>
    </source>
</evidence>
<gene>
    <name evidence="1" type="ORF">KP509_22G064300</name>
</gene>
<evidence type="ECO:0000313" key="2">
    <source>
        <dbReference type="Proteomes" id="UP000825935"/>
    </source>
</evidence>
<organism evidence="1 2">
    <name type="scientific">Ceratopteris richardii</name>
    <name type="common">Triangle waterfern</name>
    <dbReference type="NCBI Taxonomy" id="49495"/>
    <lineage>
        <taxon>Eukaryota</taxon>
        <taxon>Viridiplantae</taxon>
        <taxon>Streptophyta</taxon>
        <taxon>Embryophyta</taxon>
        <taxon>Tracheophyta</taxon>
        <taxon>Polypodiopsida</taxon>
        <taxon>Polypodiidae</taxon>
        <taxon>Polypodiales</taxon>
        <taxon>Pteridineae</taxon>
        <taxon>Pteridaceae</taxon>
        <taxon>Parkerioideae</taxon>
        <taxon>Ceratopteris</taxon>
    </lineage>
</organism>
<name>A0A8T2S933_CERRI</name>
<dbReference type="AlphaFoldDB" id="A0A8T2S933"/>
<accession>A0A8T2S933</accession>
<dbReference type="PANTHER" id="PTHR38585:SF1">
    <property type="entry name" value="TRANSMEMBRANE PROTEIN"/>
    <property type="match status" value="1"/>
</dbReference>
<sequence>MFVEWDCDFQEKHWYELQNILISSSLIFEDFRSPRFKMMDCRYYLEQAVVPIAAATTCCLSLQVAQVAGRFCRVSCVTPGWSSVLGCIAVSSSSLAAGQVSFAIQRYLAQGPGTPEKFVISRNDAVFCVITGLAAFKIFGGHFCNLMPSHVCHKGALANFSMPARGPNLASPVQIKNIRTAFLVDGCHHCGRRSGKSIADHIPPNMIVETIKQKRNQGFWAKLLNVKQTRTPQRFYPQCEKCMKRQSAFLINGKNPFVFHWKRGIPKPSHLSSLLLGSFTYKGNSSTNEGKRK</sequence>
<dbReference type="OrthoDB" id="70850at2759"/>
<proteinExistence type="predicted"/>
<dbReference type="OMA" id="RHGCHHC"/>
<dbReference type="Proteomes" id="UP000825935">
    <property type="component" value="Chromosome 22"/>
</dbReference>
<reference evidence="1" key="1">
    <citation type="submission" date="2021-08" db="EMBL/GenBank/DDBJ databases">
        <title>WGS assembly of Ceratopteris richardii.</title>
        <authorList>
            <person name="Marchant D.B."/>
            <person name="Chen G."/>
            <person name="Jenkins J."/>
            <person name="Shu S."/>
            <person name="Leebens-Mack J."/>
            <person name="Grimwood J."/>
            <person name="Schmutz J."/>
            <person name="Soltis P."/>
            <person name="Soltis D."/>
            <person name="Chen Z.-H."/>
        </authorList>
    </citation>
    <scope>NUCLEOTIDE SEQUENCE</scope>
    <source>
        <strain evidence="1">Whitten #5841</strain>
        <tissue evidence="1">Leaf</tissue>
    </source>
</reference>
<keyword evidence="2" id="KW-1185">Reference proteome</keyword>
<dbReference type="PANTHER" id="PTHR38585">
    <property type="entry name" value="TRANSMEMBRANE PROTEIN"/>
    <property type="match status" value="1"/>
</dbReference>
<comment type="caution">
    <text evidence="1">The sequence shown here is derived from an EMBL/GenBank/DDBJ whole genome shotgun (WGS) entry which is preliminary data.</text>
</comment>
<protein>
    <submittedName>
        <fullName evidence="1">Uncharacterized protein</fullName>
    </submittedName>
</protein>